<dbReference type="Proteomes" id="UP001499984">
    <property type="component" value="Unassembled WGS sequence"/>
</dbReference>
<gene>
    <name evidence="1" type="ORF">GCM10022233_72780</name>
</gene>
<sequence length="45" mass="4874">MTGQARPTRSIGTAYPDGPHDIALARSHDVLIHLHQVEASGLRDL</sequence>
<evidence type="ECO:0000313" key="1">
    <source>
        <dbReference type="EMBL" id="GAA4081421.1"/>
    </source>
</evidence>
<proteinExistence type="predicted"/>
<dbReference type="RefSeq" id="WP_345019581.1">
    <property type="nucleotide sequence ID" value="NZ_BAAAZY010000024.1"/>
</dbReference>
<organism evidence="1 2">
    <name type="scientific">Streptomyces shaanxiensis</name>
    <dbReference type="NCBI Taxonomy" id="653357"/>
    <lineage>
        <taxon>Bacteria</taxon>
        <taxon>Bacillati</taxon>
        <taxon>Actinomycetota</taxon>
        <taxon>Actinomycetes</taxon>
        <taxon>Kitasatosporales</taxon>
        <taxon>Streptomycetaceae</taxon>
        <taxon>Streptomyces</taxon>
    </lineage>
</organism>
<dbReference type="EMBL" id="BAAAZY010000024">
    <property type="protein sequence ID" value="GAA4081421.1"/>
    <property type="molecule type" value="Genomic_DNA"/>
</dbReference>
<accession>A0ABP7W5H4</accession>
<evidence type="ECO:0000313" key="2">
    <source>
        <dbReference type="Proteomes" id="UP001499984"/>
    </source>
</evidence>
<protein>
    <submittedName>
        <fullName evidence="1">Uncharacterized protein</fullName>
    </submittedName>
</protein>
<keyword evidence="2" id="KW-1185">Reference proteome</keyword>
<reference evidence="2" key="1">
    <citation type="journal article" date="2019" name="Int. J. Syst. Evol. Microbiol.">
        <title>The Global Catalogue of Microorganisms (GCM) 10K type strain sequencing project: providing services to taxonomists for standard genome sequencing and annotation.</title>
        <authorList>
            <consortium name="The Broad Institute Genomics Platform"/>
            <consortium name="The Broad Institute Genome Sequencing Center for Infectious Disease"/>
            <person name="Wu L."/>
            <person name="Ma J."/>
        </authorList>
    </citation>
    <scope>NUCLEOTIDE SEQUENCE [LARGE SCALE GENOMIC DNA]</scope>
    <source>
        <strain evidence="2">JCM 16925</strain>
    </source>
</reference>
<comment type="caution">
    <text evidence="1">The sequence shown here is derived from an EMBL/GenBank/DDBJ whole genome shotgun (WGS) entry which is preliminary data.</text>
</comment>
<name>A0ABP7W5H4_9ACTN</name>